<dbReference type="AlphaFoldDB" id="A0A1I8G695"/>
<feature type="region of interest" description="Disordered" evidence="1">
    <location>
        <begin position="51"/>
        <end position="89"/>
    </location>
</feature>
<evidence type="ECO:0000256" key="1">
    <source>
        <dbReference type="SAM" id="MobiDB-lite"/>
    </source>
</evidence>
<sequence>MCRYYLKYSKRRAATTVCSSCRMNSERLKAIPEEPVGDCCMADSDCSHRHGCSSGSAMMRSSAGKSSTMSTSSDDNSGHSEGMQHSPRDAKLRLARQLQAEEHRRRVRDLMESQRIAEEVRQRQEAERRRRAEEARQRDAERRRIVEERKKRLEQADRERRVALLRRLTESSQPEDQQQQQHQERRRGRTGMPFAFGSCTPREVCETVQPAALRS</sequence>
<dbReference type="Proteomes" id="UP000095280">
    <property type="component" value="Unplaced"/>
</dbReference>
<dbReference type="WBParaSite" id="maker-uti_cns_0001006-snap-gene-1.15-mRNA-1">
    <property type="protein sequence ID" value="maker-uti_cns_0001006-snap-gene-1.15-mRNA-1"/>
    <property type="gene ID" value="maker-uti_cns_0001006-snap-gene-1.15"/>
</dbReference>
<feature type="compositionally biased region" description="Low complexity" evidence="1">
    <location>
        <begin position="53"/>
        <end position="75"/>
    </location>
</feature>
<evidence type="ECO:0000313" key="2">
    <source>
        <dbReference type="Proteomes" id="UP000095280"/>
    </source>
</evidence>
<feature type="region of interest" description="Disordered" evidence="1">
    <location>
        <begin position="118"/>
        <end position="141"/>
    </location>
</feature>
<organism evidence="2 3">
    <name type="scientific">Macrostomum lignano</name>
    <dbReference type="NCBI Taxonomy" id="282301"/>
    <lineage>
        <taxon>Eukaryota</taxon>
        <taxon>Metazoa</taxon>
        <taxon>Spiralia</taxon>
        <taxon>Lophotrochozoa</taxon>
        <taxon>Platyhelminthes</taxon>
        <taxon>Rhabditophora</taxon>
        <taxon>Macrostomorpha</taxon>
        <taxon>Macrostomida</taxon>
        <taxon>Macrostomidae</taxon>
        <taxon>Macrostomum</taxon>
    </lineage>
</organism>
<reference evidence="3" key="1">
    <citation type="submission" date="2016-11" db="UniProtKB">
        <authorList>
            <consortium name="WormBaseParasite"/>
        </authorList>
    </citation>
    <scope>IDENTIFICATION</scope>
</reference>
<accession>A0A1I8G695</accession>
<keyword evidence="2" id="KW-1185">Reference proteome</keyword>
<evidence type="ECO:0000313" key="3">
    <source>
        <dbReference type="WBParaSite" id="maker-uti_cns_0001006-snap-gene-1.15-mRNA-1"/>
    </source>
</evidence>
<name>A0A1I8G695_9PLAT</name>
<feature type="region of interest" description="Disordered" evidence="1">
    <location>
        <begin position="165"/>
        <end position="201"/>
    </location>
</feature>
<proteinExistence type="predicted"/>
<protein>
    <submittedName>
        <fullName evidence="3">CCDC66 domain-containing protein</fullName>
    </submittedName>
</protein>